<dbReference type="EMBL" id="MU266595">
    <property type="protein sequence ID" value="KAH7920225.1"/>
    <property type="molecule type" value="Genomic_DNA"/>
</dbReference>
<sequence>MSSIRKGVAIVTGSGQGIGRTIATRLAADGFDIGLSDVGSNKEKLDALSAELAVKYPGLRLCVEVADVSVEEEVKALIDSVVKQLGSLNVMVANAGINRVAPLVDATLTDWEAIFSVNVRGTFLCYKYAAQQMIAQDQGGRIIGASSLAGKKGHRFLAAYSASKFAVRGLTQSAAIELGRHRITVNAYAPGPIQTAMLELLHEGTAKHSEDKDGIYDKMKRTSAVGYLGNTEDVASLVSYLVSPEAHFVTGQTVAVDGGIFFD</sequence>
<protein>
    <submittedName>
        <fullName evidence="1">NAD(P)-binding protein</fullName>
    </submittedName>
</protein>
<accession>A0ACB8B3V2</accession>
<name>A0ACB8B3V2_9AGAM</name>
<keyword evidence="2" id="KW-1185">Reference proteome</keyword>
<reference evidence="1" key="1">
    <citation type="journal article" date="2021" name="New Phytol.">
        <title>Evolutionary innovations through gain and loss of genes in the ectomycorrhizal Boletales.</title>
        <authorList>
            <person name="Wu G."/>
            <person name="Miyauchi S."/>
            <person name="Morin E."/>
            <person name="Kuo A."/>
            <person name="Drula E."/>
            <person name="Varga T."/>
            <person name="Kohler A."/>
            <person name="Feng B."/>
            <person name="Cao Y."/>
            <person name="Lipzen A."/>
            <person name="Daum C."/>
            <person name="Hundley H."/>
            <person name="Pangilinan J."/>
            <person name="Johnson J."/>
            <person name="Barry K."/>
            <person name="LaButti K."/>
            <person name="Ng V."/>
            <person name="Ahrendt S."/>
            <person name="Min B."/>
            <person name="Choi I.G."/>
            <person name="Park H."/>
            <person name="Plett J.M."/>
            <person name="Magnuson J."/>
            <person name="Spatafora J.W."/>
            <person name="Nagy L.G."/>
            <person name="Henrissat B."/>
            <person name="Grigoriev I.V."/>
            <person name="Yang Z.L."/>
            <person name="Xu J."/>
            <person name="Martin F.M."/>
        </authorList>
    </citation>
    <scope>NUCLEOTIDE SEQUENCE</scope>
    <source>
        <strain evidence="1">KUC20120723A-06</strain>
    </source>
</reference>
<dbReference type="Proteomes" id="UP000790709">
    <property type="component" value="Unassembled WGS sequence"/>
</dbReference>
<evidence type="ECO:0000313" key="2">
    <source>
        <dbReference type="Proteomes" id="UP000790709"/>
    </source>
</evidence>
<evidence type="ECO:0000313" key="1">
    <source>
        <dbReference type="EMBL" id="KAH7920225.1"/>
    </source>
</evidence>
<proteinExistence type="predicted"/>
<gene>
    <name evidence="1" type="ORF">BV22DRAFT_816526</name>
</gene>
<comment type="caution">
    <text evidence="1">The sequence shown here is derived from an EMBL/GenBank/DDBJ whole genome shotgun (WGS) entry which is preliminary data.</text>
</comment>
<organism evidence="1 2">
    <name type="scientific">Leucogyrophana mollusca</name>
    <dbReference type="NCBI Taxonomy" id="85980"/>
    <lineage>
        <taxon>Eukaryota</taxon>
        <taxon>Fungi</taxon>
        <taxon>Dikarya</taxon>
        <taxon>Basidiomycota</taxon>
        <taxon>Agaricomycotina</taxon>
        <taxon>Agaricomycetes</taxon>
        <taxon>Agaricomycetidae</taxon>
        <taxon>Boletales</taxon>
        <taxon>Boletales incertae sedis</taxon>
        <taxon>Leucogyrophana</taxon>
    </lineage>
</organism>